<evidence type="ECO:0000313" key="3">
    <source>
        <dbReference type="Proteomes" id="UP000320762"/>
    </source>
</evidence>
<dbReference type="PANTHER" id="PTHR38248">
    <property type="entry name" value="FUNK1 6"/>
    <property type="match status" value="1"/>
</dbReference>
<dbReference type="Proteomes" id="UP000320762">
    <property type="component" value="Unassembled WGS sequence"/>
</dbReference>
<dbReference type="InterPro" id="IPR040976">
    <property type="entry name" value="Pkinase_fungal"/>
</dbReference>
<comment type="caution">
    <text evidence="2">The sequence shown here is derived from an EMBL/GenBank/DDBJ whole genome shotgun (WGS) entry which is preliminary data.</text>
</comment>
<dbReference type="Pfam" id="PF17667">
    <property type="entry name" value="Pkinase_fungal"/>
    <property type="match status" value="1"/>
</dbReference>
<dbReference type="EMBL" id="VDMD01000043">
    <property type="protein sequence ID" value="TRM57761.1"/>
    <property type="molecule type" value="Genomic_DNA"/>
</dbReference>
<dbReference type="OrthoDB" id="5569250at2759"/>
<evidence type="ECO:0000313" key="2">
    <source>
        <dbReference type="EMBL" id="TRM57761.1"/>
    </source>
</evidence>
<keyword evidence="3" id="KW-1185">Reference proteome</keyword>
<name>A0A550BYX3_9AGAR</name>
<evidence type="ECO:0000259" key="1">
    <source>
        <dbReference type="Pfam" id="PF17667"/>
    </source>
</evidence>
<dbReference type="PANTHER" id="PTHR38248:SF2">
    <property type="entry name" value="FUNK1 11"/>
    <property type="match status" value="1"/>
</dbReference>
<feature type="domain" description="Fungal-type protein kinase" evidence="1">
    <location>
        <begin position="11"/>
        <end position="74"/>
    </location>
</feature>
<reference evidence="2 3" key="1">
    <citation type="journal article" date="2019" name="New Phytol.">
        <title>Comparative genomics reveals unique wood-decay strategies and fruiting body development in the Schizophyllaceae.</title>
        <authorList>
            <person name="Almasi E."/>
            <person name="Sahu N."/>
            <person name="Krizsan K."/>
            <person name="Balint B."/>
            <person name="Kovacs G.M."/>
            <person name="Kiss B."/>
            <person name="Cseklye J."/>
            <person name="Drula E."/>
            <person name="Henrissat B."/>
            <person name="Nagy I."/>
            <person name="Chovatia M."/>
            <person name="Adam C."/>
            <person name="LaButti K."/>
            <person name="Lipzen A."/>
            <person name="Riley R."/>
            <person name="Grigoriev I.V."/>
            <person name="Nagy L.G."/>
        </authorList>
    </citation>
    <scope>NUCLEOTIDE SEQUENCE [LARGE SCALE GENOMIC DNA]</scope>
    <source>
        <strain evidence="2 3">NL-1724</strain>
    </source>
</reference>
<sequence length="169" mass="19586">MYRLRPDESIEAVLNDWDLGIDARELQTHLGFEVTGTIPFMAIDLLSPEAMRGEVRHLYRHNLEAMIWVFVWIMCCYNAGRSRPVPEEVAEWTKQDPKAARGGKRSFRNNFSRTEAVNFANLFEGIQPEETDEAEKVWKEHWALVRDLCTHKALPQLGYIVDLKLIPSD</sequence>
<dbReference type="AlphaFoldDB" id="A0A550BYX3"/>
<accession>A0A550BYX3</accession>
<proteinExistence type="predicted"/>
<organism evidence="2 3">
    <name type="scientific">Schizophyllum amplum</name>
    <dbReference type="NCBI Taxonomy" id="97359"/>
    <lineage>
        <taxon>Eukaryota</taxon>
        <taxon>Fungi</taxon>
        <taxon>Dikarya</taxon>
        <taxon>Basidiomycota</taxon>
        <taxon>Agaricomycotina</taxon>
        <taxon>Agaricomycetes</taxon>
        <taxon>Agaricomycetidae</taxon>
        <taxon>Agaricales</taxon>
        <taxon>Schizophyllaceae</taxon>
        <taxon>Schizophyllum</taxon>
    </lineage>
</organism>
<protein>
    <recommendedName>
        <fullName evidence="1">Fungal-type protein kinase domain-containing protein</fullName>
    </recommendedName>
</protein>
<gene>
    <name evidence="2" type="ORF">BD626DRAFT_464553</name>
</gene>